<keyword evidence="1" id="KW-0805">Transcription regulation</keyword>
<dbReference type="Pfam" id="PF13545">
    <property type="entry name" value="HTH_Crp_2"/>
    <property type="match status" value="1"/>
</dbReference>
<accession>A0ABV8CP75</accession>
<dbReference type="SUPFAM" id="SSF46785">
    <property type="entry name" value="Winged helix' DNA-binding domain"/>
    <property type="match status" value="1"/>
</dbReference>
<evidence type="ECO:0000259" key="4">
    <source>
        <dbReference type="PROSITE" id="PS51063"/>
    </source>
</evidence>
<dbReference type="RefSeq" id="WP_377152303.1">
    <property type="nucleotide sequence ID" value="NZ_JBHSAF010000014.1"/>
</dbReference>
<dbReference type="PROSITE" id="PS51063">
    <property type="entry name" value="HTH_CRP_2"/>
    <property type="match status" value="1"/>
</dbReference>
<dbReference type="SUPFAM" id="SSF51206">
    <property type="entry name" value="cAMP-binding domain-like"/>
    <property type="match status" value="1"/>
</dbReference>
<gene>
    <name evidence="5" type="ORF">ACFOSS_10480</name>
</gene>
<reference evidence="6" key="1">
    <citation type="journal article" date="2019" name="Int. J. Syst. Evol. Microbiol.">
        <title>The Global Catalogue of Microorganisms (GCM) 10K type strain sequencing project: providing services to taxonomists for standard genome sequencing and annotation.</title>
        <authorList>
            <consortium name="The Broad Institute Genomics Platform"/>
            <consortium name="The Broad Institute Genome Sequencing Center for Infectious Disease"/>
            <person name="Wu L."/>
            <person name="Ma J."/>
        </authorList>
    </citation>
    <scope>NUCLEOTIDE SEQUENCE [LARGE SCALE GENOMIC DNA]</scope>
    <source>
        <strain evidence="6">CCUG 54939</strain>
    </source>
</reference>
<keyword evidence="6" id="KW-1185">Reference proteome</keyword>
<evidence type="ECO:0000313" key="6">
    <source>
        <dbReference type="Proteomes" id="UP001595692"/>
    </source>
</evidence>
<dbReference type="InterPro" id="IPR018490">
    <property type="entry name" value="cNMP-bd_dom_sf"/>
</dbReference>
<keyword evidence="2" id="KW-0238">DNA-binding</keyword>
<evidence type="ECO:0000256" key="2">
    <source>
        <dbReference type="ARBA" id="ARBA00023125"/>
    </source>
</evidence>
<evidence type="ECO:0000313" key="5">
    <source>
        <dbReference type="EMBL" id="MFC3913889.1"/>
    </source>
</evidence>
<dbReference type="Proteomes" id="UP001595692">
    <property type="component" value="Unassembled WGS sequence"/>
</dbReference>
<dbReference type="InterPro" id="IPR012318">
    <property type="entry name" value="HTH_CRP"/>
</dbReference>
<dbReference type="InterPro" id="IPR036390">
    <property type="entry name" value="WH_DNA-bd_sf"/>
</dbReference>
<evidence type="ECO:0000256" key="3">
    <source>
        <dbReference type="ARBA" id="ARBA00023163"/>
    </source>
</evidence>
<evidence type="ECO:0000256" key="1">
    <source>
        <dbReference type="ARBA" id="ARBA00023015"/>
    </source>
</evidence>
<dbReference type="EMBL" id="JBHSAF010000014">
    <property type="protein sequence ID" value="MFC3913889.1"/>
    <property type="molecule type" value="Genomic_DNA"/>
</dbReference>
<proteinExistence type="predicted"/>
<feature type="domain" description="HTH crp-type" evidence="4">
    <location>
        <begin position="143"/>
        <end position="214"/>
    </location>
</feature>
<name>A0ABV8CP75_9GAMM</name>
<sequence>MQTRSVLQATAEIQWPCPLPDATKASLLQIARPFDPSRLMGPMPGIFYVLSGCVVGYATNEAMDNSLGLIFGHGSWFGIQYIDNPEYAPVELFETLLPTRLLLFPKDSLQFLLEKEPLVYKLLFFISQQIGRMTLQIGSNTLFCLTTRVTYLLLELARQHALVEDSHPVLKITQQRLSQIAGISRPRVNEVLNVLADAGEIAIRRGEILLLDFTAMKARLPQFSFMYHDPVPHIDHTG</sequence>
<protein>
    <submittedName>
        <fullName evidence="5">Crp/Fnr family transcriptional regulator</fullName>
    </submittedName>
</protein>
<dbReference type="Gene3D" id="2.60.120.10">
    <property type="entry name" value="Jelly Rolls"/>
    <property type="match status" value="1"/>
</dbReference>
<keyword evidence="3" id="KW-0804">Transcription</keyword>
<comment type="caution">
    <text evidence="5">The sequence shown here is derived from an EMBL/GenBank/DDBJ whole genome shotgun (WGS) entry which is preliminary data.</text>
</comment>
<organism evidence="5 6">
    <name type="scientific">Pseudaeromonas sharmana</name>
    <dbReference type="NCBI Taxonomy" id="328412"/>
    <lineage>
        <taxon>Bacteria</taxon>
        <taxon>Pseudomonadati</taxon>
        <taxon>Pseudomonadota</taxon>
        <taxon>Gammaproteobacteria</taxon>
        <taxon>Aeromonadales</taxon>
        <taxon>Aeromonadaceae</taxon>
        <taxon>Pseudaeromonas</taxon>
    </lineage>
</organism>
<dbReference type="InterPro" id="IPR014710">
    <property type="entry name" value="RmlC-like_jellyroll"/>
</dbReference>